<dbReference type="AlphaFoldDB" id="A0A511HM14"/>
<reference evidence="2 3" key="1">
    <citation type="submission" date="2016-10" db="EMBL/GenBank/DDBJ databases">
        <authorList>
            <person name="Varghese N."/>
            <person name="Submissions S."/>
        </authorList>
    </citation>
    <scope>NUCLEOTIDE SEQUENCE [LARGE SCALE GENOMIC DNA]</scope>
    <source>
        <strain evidence="2 3">DSM 2260</strain>
    </source>
</reference>
<dbReference type="RefSeq" id="WP_090491664.1">
    <property type="nucleotide sequence ID" value="NZ_BJVY01000051.1"/>
</dbReference>
<dbReference type="Pfam" id="PF04883">
    <property type="entry name" value="HK97-gp10_like"/>
    <property type="match status" value="1"/>
</dbReference>
<dbReference type="EMBL" id="BJVY01000051">
    <property type="protein sequence ID" value="GEL74622.1"/>
    <property type="molecule type" value="Genomic_DNA"/>
</dbReference>
<accession>A0A511HM14</accession>
<organism evidence="1 4">
    <name type="scientific">Myxococcus virescens</name>
    <dbReference type="NCBI Taxonomy" id="83456"/>
    <lineage>
        <taxon>Bacteria</taxon>
        <taxon>Pseudomonadati</taxon>
        <taxon>Myxococcota</taxon>
        <taxon>Myxococcia</taxon>
        <taxon>Myxococcales</taxon>
        <taxon>Cystobacterineae</taxon>
        <taxon>Myxococcaceae</taxon>
        <taxon>Myxococcus</taxon>
    </lineage>
</organism>
<dbReference type="Proteomes" id="UP000321224">
    <property type="component" value="Unassembled WGS sequence"/>
</dbReference>
<dbReference type="EMBL" id="FNAJ01000008">
    <property type="protein sequence ID" value="SDE54542.1"/>
    <property type="molecule type" value="Genomic_DNA"/>
</dbReference>
<gene>
    <name evidence="1" type="ORF">MVI01_64060</name>
    <name evidence="2" type="ORF">SAMN04488504_108151</name>
</gene>
<reference evidence="1 4" key="2">
    <citation type="submission" date="2019-07" db="EMBL/GenBank/DDBJ databases">
        <title>Whole genome shotgun sequence of Myxococcus virescens NBRC 100334.</title>
        <authorList>
            <person name="Hosoyama A."/>
            <person name="Uohara A."/>
            <person name="Ohji S."/>
            <person name="Ichikawa N."/>
        </authorList>
    </citation>
    <scope>NUCLEOTIDE SEQUENCE [LARGE SCALE GENOMIC DNA]</scope>
    <source>
        <strain evidence="1 4">NBRC 100334</strain>
    </source>
</reference>
<evidence type="ECO:0000313" key="4">
    <source>
        <dbReference type="Proteomes" id="UP000321224"/>
    </source>
</evidence>
<evidence type="ECO:0000313" key="1">
    <source>
        <dbReference type="EMBL" id="GEL74622.1"/>
    </source>
</evidence>
<evidence type="ECO:0000313" key="3">
    <source>
        <dbReference type="Proteomes" id="UP000198717"/>
    </source>
</evidence>
<protein>
    <submittedName>
        <fullName evidence="2">Bacteriophage HK97-gp10, putative tail-component</fullName>
    </submittedName>
</protein>
<comment type="caution">
    <text evidence="1">The sequence shown here is derived from an EMBL/GenBank/DDBJ whole genome shotgun (WGS) entry which is preliminary data.</text>
</comment>
<sequence>MTLKKTDARVRRGASFTRQVQSFVKVTEERANEVVRKTALGILANVVTASPVDTGHFRGNWRAGVGARPDGTLEATDKDGGATITAAKEALDAAKLGDTVYVANNLPYARRLEFGHSQQAPSGMVRVTLANLPEILGEAVGEAKQEAGKGDGTL</sequence>
<proteinExistence type="predicted"/>
<name>A0A511HM14_9BACT</name>
<evidence type="ECO:0000313" key="2">
    <source>
        <dbReference type="EMBL" id="SDE54542.1"/>
    </source>
</evidence>
<keyword evidence="3" id="KW-1185">Reference proteome</keyword>
<dbReference type="Proteomes" id="UP000198717">
    <property type="component" value="Unassembled WGS sequence"/>
</dbReference>
<dbReference type="InterPro" id="IPR010064">
    <property type="entry name" value="HK97-gp10_tail"/>
</dbReference>